<gene>
    <name evidence="1" type="ORF">R8Z58_09295</name>
</gene>
<keyword evidence="2" id="KW-1185">Reference proteome</keyword>
<name>A0ABU4H0W0_9MICO</name>
<dbReference type="EMBL" id="JAWQEV010000002">
    <property type="protein sequence ID" value="MDW4572963.1"/>
    <property type="molecule type" value="Genomic_DNA"/>
</dbReference>
<evidence type="ECO:0000313" key="2">
    <source>
        <dbReference type="Proteomes" id="UP001283109"/>
    </source>
</evidence>
<protein>
    <submittedName>
        <fullName evidence="1">Biopolymer transporter Tol</fullName>
    </submittedName>
</protein>
<dbReference type="Proteomes" id="UP001283109">
    <property type="component" value="Unassembled WGS sequence"/>
</dbReference>
<evidence type="ECO:0000313" key="1">
    <source>
        <dbReference type="EMBL" id="MDW4572963.1"/>
    </source>
</evidence>
<proteinExistence type="predicted"/>
<sequence>MDDVDDDRWLVVDGRRWRRSDPLLPHDVIDALKSHLGRGRAAVRVAKKREDPDAVAHARHRVNLAKHGLGERGEPWWDMTAHARLHRAQRALQQLDELDALH</sequence>
<organism evidence="1 2">
    <name type="scientific">Microbacterium arthrosphaerae</name>
    <dbReference type="NCBI Taxonomy" id="792652"/>
    <lineage>
        <taxon>Bacteria</taxon>
        <taxon>Bacillati</taxon>
        <taxon>Actinomycetota</taxon>
        <taxon>Actinomycetes</taxon>
        <taxon>Micrococcales</taxon>
        <taxon>Microbacteriaceae</taxon>
        <taxon>Microbacterium</taxon>
    </lineage>
</organism>
<accession>A0ABU4H0W0</accession>
<reference evidence="1 2" key="1">
    <citation type="submission" date="2023-11" db="EMBL/GenBank/DDBJ databases">
        <title>Draft genome sequence of Microbacterium arthrosphaerae JCM 30492.</title>
        <authorList>
            <person name="Zhang G."/>
            <person name="Ding Y."/>
        </authorList>
    </citation>
    <scope>NUCLEOTIDE SEQUENCE [LARGE SCALE GENOMIC DNA]</scope>
    <source>
        <strain evidence="1 2">JCM 30492</strain>
    </source>
</reference>
<comment type="caution">
    <text evidence="1">The sequence shown here is derived from an EMBL/GenBank/DDBJ whole genome shotgun (WGS) entry which is preliminary data.</text>
</comment>
<dbReference type="RefSeq" id="WP_318353468.1">
    <property type="nucleotide sequence ID" value="NZ_JAWQEV010000002.1"/>
</dbReference>